<keyword evidence="2" id="KW-1185">Reference proteome</keyword>
<dbReference type="PANTHER" id="PTHR36436:SF6">
    <property type="entry name" value="SLL5081 PROTEIN"/>
    <property type="match status" value="1"/>
</dbReference>
<dbReference type="Pfam" id="PF09234">
    <property type="entry name" value="DUF1963"/>
    <property type="match status" value="1"/>
</dbReference>
<dbReference type="SUPFAM" id="SSF103032">
    <property type="entry name" value="Hypothetical protein YwqG"/>
    <property type="match status" value="1"/>
</dbReference>
<dbReference type="Proteomes" id="UP001217838">
    <property type="component" value="Unassembled WGS sequence"/>
</dbReference>
<reference evidence="1 2" key="1">
    <citation type="submission" date="2022-11" db="EMBL/GenBank/DDBJ databases">
        <title>Minimal conservation of predation-associated metabolite biosynthetic gene clusters underscores biosynthetic potential of Myxococcota including descriptions for ten novel species: Archangium lansinium sp. nov., Myxococcus landrumus sp. nov., Nannocystis bai.</title>
        <authorList>
            <person name="Ahearne A."/>
            <person name="Stevens C."/>
            <person name="Dowd S."/>
        </authorList>
    </citation>
    <scope>NUCLEOTIDE SEQUENCE [LARGE SCALE GENOMIC DNA]</scope>
    <source>
        <strain evidence="1 2">NCELM</strain>
    </source>
</reference>
<proteinExistence type="predicted"/>
<dbReference type="InterPro" id="IPR035948">
    <property type="entry name" value="YwqG-like_sf"/>
</dbReference>
<evidence type="ECO:0000313" key="1">
    <source>
        <dbReference type="EMBL" id="MDC0675303.1"/>
    </source>
</evidence>
<sequence length="272" mass="30858">MQRLLSKLAPFQAQIERTLRPCARMVRSDAPPLPWRSQIGPAGHPYLPIDRDYPRSRTSQRPQLLLAQVNFAEVPALPGFPARGILQVFISDEFEVRGARRNLWGMNERDKTDQSDFRVIYHANVDTDPSNLYGPDDFDFLPAFGFAGDVGHCVGFALGQEPVSDADASFAARYDPALVRLVLYDRAARAEYMRLFAEHGDKTQLGGYHYSSNGIDPRPLEWTRDGRSELLLQIDGCSEISFGDLGSANFFILRDDLKRRDFSRVLYHWDCT</sequence>
<name>A0ABT5BNP6_9BACT</name>
<dbReference type="Gene3D" id="2.30.320.10">
    <property type="entry name" value="YwqG-like"/>
    <property type="match status" value="1"/>
</dbReference>
<dbReference type="RefSeq" id="WP_272010256.1">
    <property type="nucleotide sequence ID" value="NZ_JAQNDN010000027.1"/>
</dbReference>
<gene>
    <name evidence="1" type="ORF">POL58_46605</name>
</gene>
<dbReference type="EMBL" id="JAQNDN010000027">
    <property type="protein sequence ID" value="MDC0675303.1"/>
    <property type="molecule type" value="Genomic_DNA"/>
</dbReference>
<accession>A0ABT5BNP6</accession>
<dbReference type="InterPro" id="IPR015315">
    <property type="entry name" value="DUF1963"/>
</dbReference>
<protein>
    <submittedName>
        <fullName evidence="1">YwqG family protein</fullName>
    </submittedName>
</protein>
<dbReference type="PANTHER" id="PTHR36436">
    <property type="entry name" value="SLL5081 PROTEIN"/>
    <property type="match status" value="1"/>
</dbReference>
<evidence type="ECO:0000313" key="2">
    <source>
        <dbReference type="Proteomes" id="UP001217838"/>
    </source>
</evidence>
<organism evidence="1 2">
    <name type="scientific">Nannocystis radixulma</name>
    <dbReference type="NCBI Taxonomy" id="2995305"/>
    <lineage>
        <taxon>Bacteria</taxon>
        <taxon>Pseudomonadati</taxon>
        <taxon>Myxococcota</taxon>
        <taxon>Polyangia</taxon>
        <taxon>Nannocystales</taxon>
        <taxon>Nannocystaceae</taxon>
        <taxon>Nannocystis</taxon>
    </lineage>
</organism>
<comment type="caution">
    <text evidence="1">The sequence shown here is derived from an EMBL/GenBank/DDBJ whole genome shotgun (WGS) entry which is preliminary data.</text>
</comment>